<evidence type="ECO:0000313" key="9">
    <source>
        <dbReference type="Proteomes" id="UP001497457"/>
    </source>
</evidence>
<gene>
    <name evidence="8" type="ORF">URODEC1_LOCUS42776</name>
</gene>
<accession>A0ABC8ZAE3</accession>
<evidence type="ECO:0000256" key="3">
    <source>
        <dbReference type="ARBA" id="ARBA00022833"/>
    </source>
</evidence>
<dbReference type="PANTHER" id="PTHR46632:SF33">
    <property type="entry name" value="SIAH-TYPE DOMAIN-CONTAINING PROTEIN"/>
    <property type="match status" value="1"/>
</dbReference>
<dbReference type="GO" id="GO:0008270">
    <property type="term" value="F:zinc ion binding"/>
    <property type="evidence" value="ECO:0007669"/>
    <property type="project" value="UniProtKB-KW"/>
</dbReference>
<comment type="function">
    <text evidence="4">E3 ubiquitin-protein ligase that mediates ubiquitination and subsequent proteasomal degradation of target proteins. E3 ubiquitin ligases accept ubiquitin from an E2 ubiquitin-conjugating enzyme in the form of a thioester and then directly transfers the ubiquitin to targeted substrates. It probably triggers the ubiquitin-mediated degradation of different substrates.</text>
</comment>
<dbReference type="Proteomes" id="UP001497457">
    <property type="component" value="Chromosome 18b"/>
</dbReference>
<dbReference type="AlphaFoldDB" id="A0ABC8ZAE3"/>
<protein>
    <recommendedName>
        <fullName evidence="7">SIAH-type domain-containing protein</fullName>
    </recommendedName>
</protein>
<evidence type="ECO:0000256" key="1">
    <source>
        <dbReference type="ARBA" id="ARBA00022723"/>
    </source>
</evidence>
<evidence type="ECO:0000259" key="7">
    <source>
        <dbReference type="PROSITE" id="PS51081"/>
    </source>
</evidence>
<evidence type="ECO:0000256" key="6">
    <source>
        <dbReference type="SAM" id="MobiDB-lite"/>
    </source>
</evidence>
<dbReference type="Gene3D" id="3.30.40.10">
    <property type="entry name" value="Zinc/RING finger domain, C3HC4 (zinc finger)"/>
    <property type="match status" value="1"/>
</dbReference>
<reference evidence="9" key="1">
    <citation type="submission" date="2024-06" db="EMBL/GenBank/DDBJ databases">
        <authorList>
            <person name="Ryan C."/>
        </authorList>
    </citation>
    <scope>NUCLEOTIDE SEQUENCE [LARGE SCALE GENOMIC DNA]</scope>
</reference>
<dbReference type="InterPro" id="IPR044286">
    <property type="entry name" value="SINL_plant"/>
</dbReference>
<dbReference type="InterPro" id="IPR013083">
    <property type="entry name" value="Znf_RING/FYVE/PHD"/>
</dbReference>
<evidence type="ECO:0000313" key="8">
    <source>
        <dbReference type="EMBL" id="CAL4957845.1"/>
    </source>
</evidence>
<evidence type="ECO:0000256" key="5">
    <source>
        <dbReference type="PROSITE-ProRule" id="PRU00455"/>
    </source>
</evidence>
<keyword evidence="1" id="KW-0479">Metal-binding</keyword>
<feature type="region of interest" description="Disordered" evidence="6">
    <location>
        <begin position="1"/>
        <end position="33"/>
    </location>
</feature>
<keyword evidence="2 5" id="KW-0863">Zinc-finger</keyword>
<reference evidence="8 9" key="2">
    <citation type="submission" date="2024-10" db="EMBL/GenBank/DDBJ databases">
        <authorList>
            <person name="Ryan C."/>
        </authorList>
    </citation>
    <scope>NUCLEOTIDE SEQUENCE [LARGE SCALE GENOMIC DNA]</scope>
</reference>
<dbReference type="Pfam" id="PF21361">
    <property type="entry name" value="Sina_ZnF"/>
    <property type="match status" value="1"/>
</dbReference>
<proteinExistence type="predicted"/>
<keyword evidence="3" id="KW-0862">Zinc</keyword>
<dbReference type="EMBL" id="OZ075128">
    <property type="protein sequence ID" value="CAL4957845.1"/>
    <property type="molecule type" value="Genomic_DNA"/>
</dbReference>
<feature type="domain" description="SIAH-type" evidence="7">
    <location>
        <begin position="116"/>
        <end position="174"/>
    </location>
</feature>
<dbReference type="InterPro" id="IPR013010">
    <property type="entry name" value="Znf_SIAH"/>
</dbReference>
<evidence type="ECO:0000256" key="2">
    <source>
        <dbReference type="ARBA" id="ARBA00022771"/>
    </source>
</evidence>
<keyword evidence="9" id="KW-1185">Reference proteome</keyword>
<sequence length="309" mass="32707">MEKVQQPSGKKPRVESPSVGVKEVLEEGQPSGGAGAMVAMEAAAPIAEEHVVCVDKDKLHCPRCSVPLKPPIFQFQCDAGHVACNTCHGLLPKNKCYSCHQDGSYGRSAVLEGIVGSARICPNHAYGCRSYVTYHAAADHQRACPHAPCRCSEPGCGFLGSPPALRDHLRDAHAWPVDKVRYGDMHHLRLPESQPRRLLVAEDDDGRVFLVSASAHAGGARHAVAVACVRAAAAGPQYFCEIWATGSPGAPTGWVKRAMSRADVPSISSVPADADADAAADAAPLSLLRSMLHGESMEMDLSVKIGKAP</sequence>
<dbReference type="PANTHER" id="PTHR46632">
    <property type="entry name" value="E3 UBIQUITIN-PROTEIN LIGASE SINA-LIKE 4"/>
    <property type="match status" value="1"/>
</dbReference>
<dbReference type="PROSITE" id="PS51081">
    <property type="entry name" value="ZF_SIAH"/>
    <property type="match status" value="1"/>
</dbReference>
<dbReference type="SUPFAM" id="SSF49599">
    <property type="entry name" value="TRAF domain-like"/>
    <property type="match status" value="1"/>
</dbReference>
<organism evidence="8 9">
    <name type="scientific">Urochloa decumbens</name>
    <dbReference type="NCBI Taxonomy" id="240449"/>
    <lineage>
        <taxon>Eukaryota</taxon>
        <taxon>Viridiplantae</taxon>
        <taxon>Streptophyta</taxon>
        <taxon>Embryophyta</taxon>
        <taxon>Tracheophyta</taxon>
        <taxon>Spermatophyta</taxon>
        <taxon>Magnoliopsida</taxon>
        <taxon>Liliopsida</taxon>
        <taxon>Poales</taxon>
        <taxon>Poaceae</taxon>
        <taxon>PACMAD clade</taxon>
        <taxon>Panicoideae</taxon>
        <taxon>Panicodae</taxon>
        <taxon>Paniceae</taxon>
        <taxon>Melinidinae</taxon>
        <taxon>Urochloa</taxon>
    </lineage>
</organism>
<evidence type="ECO:0000256" key="4">
    <source>
        <dbReference type="ARBA" id="ARBA00024004"/>
    </source>
</evidence>
<name>A0ABC8ZAE3_9POAL</name>